<dbReference type="SUPFAM" id="SSF54534">
    <property type="entry name" value="FKBP-like"/>
    <property type="match status" value="1"/>
</dbReference>
<dbReference type="EMBL" id="MHOT01000012">
    <property type="protein sequence ID" value="OGZ69381.1"/>
    <property type="molecule type" value="Genomic_DNA"/>
</dbReference>
<dbReference type="Gene3D" id="3.10.50.30">
    <property type="entry name" value="Transcription elongation factor, GreA/GreB, C-terminal domain"/>
    <property type="match status" value="1"/>
</dbReference>
<dbReference type="Proteomes" id="UP000178820">
    <property type="component" value="Unassembled WGS sequence"/>
</dbReference>
<dbReference type="PROSITE" id="PS00830">
    <property type="entry name" value="GREAB_2"/>
    <property type="match status" value="1"/>
</dbReference>
<protein>
    <recommendedName>
        <fullName evidence="1">Transcription elongation factor GreA/GreB C-terminal domain-containing protein</fullName>
    </recommendedName>
</protein>
<name>A0A1G2I4G9_9BACT</name>
<organism evidence="2 3">
    <name type="scientific">Candidatus Staskawiczbacteria bacterium RIFCSPHIGHO2_02_FULL_42_22</name>
    <dbReference type="NCBI Taxonomy" id="1802207"/>
    <lineage>
        <taxon>Bacteria</taxon>
        <taxon>Candidatus Staskawicziibacteriota</taxon>
    </lineage>
</organism>
<proteinExistence type="predicted"/>
<dbReference type="InterPro" id="IPR018151">
    <property type="entry name" value="TF_GreA/GreB_CS"/>
</dbReference>
<dbReference type="PIRSF" id="PIRSF006092">
    <property type="entry name" value="GreA_GreB"/>
    <property type="match status" value="1"/>
</dbReference>
<evidence type="ECO:0000313" key="3">
    <source>
        <dbReference type="Proteomes" id="UP000178820"/>
    </source>
</evidence>
<dbReference type="InterPro" id="IPR023459">
    <property type="entry name" value="Tscrpt_elong_fac_GreA/B_fam"/>
</dbReference>
<accession>A0A1G2I4G9</accession>
<dbReference type="GO" id="GO:0032784">
    <property type="term" value="P:regulation of DNA-templated transcription elongation"/>
    <property type="evidence" value="ECO:0007669"/>
    <property type="project" value="InterPro"/>
</dbReference>
<feature type="domain" description="Transcription elongation factor GreA/GreB C-terminal" evidence="1">
    <location>
        <begin position="86"/>
        <end position="155"/>
    </location>
</feature>
<dbReference type="InterPro" id="IPR036805">
    <property type="entry name" value="Tscrpt_elong_fac_GreA/B_N_sf"/>
</dbReference>
<dbReference type="Gene3D" id="1.10.287.180">
    <property type="entry name" value="Transcription elongation factor, GreA/GreB, N-terminal domain"/>
    <property type="match status" value="1"/>
</dbReference>
<comment type="caution">
    <text evidence="2">The sequence shown here is derived from an EMBL/GenBank/DDBJ whole genome shotgun (WGS) entry which is preliminary data.</text>
</comment>
<dbReference type="GO" id="GO:0070063">
    <property type="term" value="F:RNA polymerase binding"/>
    <property type="evidence" value="ECO:0007669"/>
    <property type="project" value="InterPro"/>
</dbReference>
<dbReference type="AlphaFoldDB" id="A0A1G2I4G9"/>
<dbReference type="PANTHER" id="PTHR30437:SF4">
    <property type="entry name" value="TRANSCRIPTION ELONGATION FACTOR GREA"/>
    <property type="match status" value="1"/>
</dbReference>
<dbReference type="InterPro" id="IPR036953">
    <property type="entry name" value="GreA/GreB_C_sf"/>
</dbReference>
<dbReference type="STRING" id="1802207.A3D44_02810"/>
<evidence type="ECO:0000313" key="2">
    <source>
        <dbReference type="EMBL" id="OGZ69381.1"/>
    </source>
</evidence>
<dbReference type="PANTHER" id="PTHR30437">
    <property type="entry name" value="TRANSCRIPTION ELONGATION FACTOR GREA"/>
    <property type="match status" value="1"/>
</dbReference>
<dbReference type="SUPFAM" id="SSF46557">
    <property type="entry name" value="GreA transcript cleavage protein, N-terminal domain"/>
    <property type="match status" value="1"/>
</dbReference>
<reference evidence="2 3" key="1">
    <citation type="journal article" date="2016" name="Nat. Commun.">
        <title>Thousands of microbial genomes shed light on interconnected biogeochemical processes in an aquifer system.</title>
        <authorList>
            <person name="Anantharaman K."/>
            <person name="Brown C.T."/>
            <person name="Hug L.A."/>
            <person name="Sharon I."/>
            <person name="Castelle C.J."/>
            <person name="Probst A.J."/>
            <person name="Thomas B.C."/>
            <person name="Singh A."/>
            <person name="Wilkins M.J."/>
            <person name="Karaoz U."/>
            <person name="Brodie E.L."/>
            <person name="Williams K.H."/>
            <person name="Hubbard S.S."/>
            <person name="Banfield J.F."/>
        </authorList>
    </citation>
    <scope>NUCLEOTIDE SEQUENCE [LARGE SCALE GENOMIC DNA]</scope>
</reference>
<dbReference type="GO" id="GO:0006354">
    <property type="term" value="P:DNA-templated transcription elongation"/>
    <property type="evidence" value="ECO:0007669"/>
    <property type="project" value="TreeGrafter"/>
</dbReference>
<evidence type="ECO:0000259" key="1">
    <source>
        <dbReference type="Pfam" id="PF01272"/>
    </source>
</evidence>
<gene>
    <name evidence="2" type="ORF">A3D44_02810</name>
</gene>
<dbReference type="GO" id="GO:0003677">
    <property type="term" value="F:DNA binding"/>
    <property type="evidence" value="ECO:0007669"/>
    <property type="project" value="InterPro"/>
</dbReference>
<dbReference type="Pfam" id="PF01272">
    <property type="entry name" value="GreA_GreB"/>
    <property type="match status" value="1"/>
</dbReference>
<sequence length="158" mass="17999">MDEKTFFITKAKLQELKQEHEKLVLAERDKTVGQEAPRILESEDLNPEFVSFQEDIGALRGRIDELENIFENYQLIKKPPKERQVMVDLGAKVGVDINGQHDEFMIMGTLEADPVLGRISNESPVGRALVGRKVGDEVDVFLPEKTTYKIKHISYEIS</sequence>
<dbReference type="InterPro" id="IPR001437">
    <property type="entry name" value="Tscrpt_elong_fac_GreA/B_C"/>
</dbReference>